<protein>
    <recommendedName>
        <fullName evidence="3">YokE-like PH domain-containing protein</fullName>
    </recommendedName>
</protein>
<comment type="caution">
    <text evidence="1">The sequence shown here is derived from an EMBL/GenBank/DDBJ whole genome shotgun (WGS) entry which is preliminary data.</text>
</comment>
<reference evidence="1 2" key="1">
    <citation type="journal article" date="2019" name="Int. J. Syst. Evol. Microbiol.">
        <title>The Global Catalogue of Microorganisms (GCM) 10K type strain sequencing project: providing services to taxonomists for standard genome sequencing and annotation.</title>
        <authorList>
            <consortium name="The Broad Institute Genomics Platform"/>
            <consortium name="The Broad Institute Genome Sequencing Center for Infectious Disease"/>
            <person name="Wu L."/>
            <person name="Ma J."/>
        </authorList>
    </citation>
    <scope>NUCLEOTIDE SEQUENCE [LARGE SCALE GENOMIC DNA]</scope>
    <source>
        <strain evidence="1 2">JCM 5062</strain>
    </source>
</reference>
<evidence type="ECO:0008006" key="3">
    <source>
        <dbReference type="Google" id="ProtNLM"/>
    </source>
</evidence>
<evidence type="ECO:0000313" key="1">
    <source>
        <dbReference type="EMBL" id="GAA2505886.1"/>
    </source>
</evidence>
<dbReference type="RefSeq" id="WP_344363726.1">
    <property type="nucleotide sequence ID" value="NZ_BAAASR010000023.1"/>
</dbReference>
<proteinExistence type="predicted"/>
<keyword evidence="2" id="KW-1185">Reference proteome</keyword>
<dbReference type="Proteomes" id="UP001499942">
    <property type="component" value="Unassembled WGS sequence"/>
</dbReference>
<dbReference type="EMBL" id="BAAASR010000023">
    <property type="protein sequence ID" value="GAA2505886.1"/>
    <property type="molecule type" value="Genomic_DNA"/>
</dbReference>
<sequence length="109" mass="11783">MAEADFSATGVRIERWPRSLTRAGEVLIKDGRLALLTSYGRVIDAAPVRAVRASRPWFAGREDAMVATLNGTRYRLTMGQRDRGPGGAAESALVGRLLETVRRAGGGRD</sequence>
<gene>
    <name evidence="1" type="ORF">GCM10010393_43390</name>
</gene>
<organism evidence="1 2">
    <name type="scientific">Streptomyces gobitricini</name>
    <dbReference type="NCBI Taxonomy" id="68211"/>
    <lineage>
        <taxon>Bacteria</taxon>
        <taxon>Bacillati</taxon>
        <taxon>Actinomycetota</taxon>
        <taxon>Actinomycetes</taxon>
        <taxon>Kitasatosporales</taxon>
        <taxon>Streptomycetaceae</taxon>
        <taxon>Streptomyces</taxon>
    </lineage>
</organism>
<evidence type="ECO:0000313" key="2">
    <source>
        <dbReference type="Proteomes" id="UP001499942"/>
    </source>
</evidence>
<name>A0ABN3MPT8_9ACTN</name>
<accession>A0ABN3MPT8</accession>